<reference evidence="3" key="1">
    <citation type="submission" date="2017-01" db="EMBL/GenBank/DDBJ databases">
        <authorList>
            <person name="Wang Y."/>
            <person name="White M."/>
            <person name="Kvist S."/>
            <person name="Moncalvo J.-M."/>
        </authorList>
    </citation>
    <scope>NUCLEOTIDE SEQUENCE [LARGE SCALE GENOMIC DNA]</scope>
    <source>
        <strain evidence="3">COL-18-3</strain>
    </source>
</reference>
<feature type="region of interest" description="Disordered" evidence="1">
    <location>
        <begin position="67"/>
        <end position="149"/>
    </location>
</feature>
<feature type="region of interest" description="Disordered" evidence="1">
    <location>
        <begin position="1"/>
        <end position="26"/>
    </location>
</feature>
<evidence type="ECO:0000313" key="3">
    <source>
        <dbReference type="Proteomes" id="UP000188320"/>
    </source>
</evidence>
<gene>
    <name evidence="2" type="ORF">AX774_g2897</name>
</gene>
<accession>A0A1R1PRL5</accession>
<organism evidence="2 3">
    <name type="scientific">Zancudomyces culisetae</name>
    <name type="common">Gut fungus</name>
    <name type="synonym">Smittium culisetae</name>
    <dbReference type="NCBI Taxonomy" id="1213189"/>
    <lineage>
        <taxon>Eukaryota</taxon>
        <taxon>Fungi</taxon>
        <taxon>Fungi incertae sedis</taxon>
        <taxon>Zoopagomycota</taxon>
        <taxon>Kickxellomycotina</taxon>
        <taxon>Harpellomycetes</taxon>
        <taxon>Harpellales</taxon>
        <taxon>Legeriomycetaceae</taxon>
        <taxon>Zancudomyces</taxon>
    </lineage>
</organism>
<name>A0A1R1PRL5_ZANCU</name>
<keyword evidence="3" id="KW-1185">Reference proteome</keyword>
<dbReference type="EMBL" id="LSSK01000356">
    <property type="protein sequence ID" value="OMH83594.1"/>
    <property type="molecule type" value="Genomic_DNA"/>
</dbReference>
<protein>
    <submittedName>
        <fullName evidence="2">Uncharacterized protein</fullName>
    </submittedName>
</protein>
<comment type="caution">
    <text evidence="2">The sequence shown here is derived from an EMBL/GenBank/DDBJ whole genome shotgun (WGS) entry which is preliminary data.</text>
</comment>
<dbReference type="Proteomes" id="UP000188320">
    <property type="component" value="Unassembled WGS sequence"/>
</dbReference>
<proteinExistence type="predicted"/>
<feature type="compositionally biased region" description="Basic and acidic residues" evidence="1">
    <location>
        <begin position="133"/>
        <end position="149"/>
    </location>
</feature>
<evidence type="ECO:0000256" key="1">
    <source>
        <dbReference type="SAM" id="MobiDB-lite"/>
    </source>
</evidence>
<dbReference type="AlphaFoldDB" id="A0A1R1PRL5"/>
<sequence length="149" mass="16888">MEGRGEVGVQRGYYVGKSKTESSNIEDSIFETDSELDSLSSYSGNSSDLITEDDILEVEDLDMVSEASIGKGTDMQPKDFQEDKASKEKDCEKVHDKGAEDKDLVNDEKERIQEEEKCEYVKKEVSSSIQSELKGEEEKKEKEVMKKRK</sequence>
<evidence type="ECO:0000313" key="2">
    <source>
        <dbReference type="EMBL" id="OMH83594.1"/>
    </source>
</evidence>
<feature type="compositionally biased region" description="Basic and acidic residues" evidence="1">
    <location>
        <begin position="76"/>
        <end position="125"/>
    </location>
</feature>